<dbReference type="EMBL" id="AP027081">
    <property type="protein sequence ID" value="BDU77456.1"/>
    <property type="molecule type" value="Genomic_DNA"/>
</dbReference>
<reference evidence="2" key="1">
    <citation type="journal article" date="2023" name="Int. J. Syst. Evol. Microbiol.">
        <title>Mesoterricola silvestris gen. nov., sp. nov., Mesoterricola sediminis sp. nov., Geothrix oryzae sp. nov., Geothrix edaphica sp. nov., Geothrix rubra sp. nov., and Geothrix limicola sp. nov., six novel members of Acidobacteriota isolated from soils.</title>
        <authorList>
            <person name="Itoh H."/>
            <person name="Sugisawa Y."/>
            <person name="Mise K."/>
            <person name="Xu Z."/>
            <person name="Kuniyasu M."/>
            <person name="Ushijima N."/>
            <person name="Kawano K."/>
            <person name="Kobayashi E."/>
            <person name="Shiratori Y."/>
            <person name="Masuda Y."/>
            <person name="Senoo K."/>
        </authorList>
    </citation>
    <scope>NUCLEOTIDE SEQUENCE</scope>
    <source>
        <strain evidence="2">W786</strain>
    </source>
</reference>
<sequence length="194" mass="21790">MTIVHFDAAGRFKETALAREMGFYRCDEKNVPHLESSKSGFILRYEAMSSDPGLWGRQVRIRFATSASGIRMEPMPGLRPDETVDLWKDLDAGSAIQWSEGSAWPSLKPFHARIHKLATGTFLYTRQEKGASNRVLVAFEPDGVEGEMDGKQVWYFTLTERGGIYRVASISEELPAGFGEEEPPRRGKDDEEEG</sequence>
<keyword evidence="3" id="KW-1185">Reference proteome</keyword>
<feature type="region of interest" description="Disordered" evidence="1">
    <location>
        <begin position="173"/>
        <end position="194"/>
    </location>
</feature>
<protein>
    <submittedName>
        <fullName evidence="2">Uncharacterized protein</fullName>
    </submittedName>
</protein>
<gene>
    <name evidence="2" type="ORF">METESE_24140</name>
</gene>
<dbReference type="KEGG" id="msea:METESE_24140"/>
<dbReference type="RefSeq" id="WP_316410287.1">
    <property type="nucleotide sequence ID" value="NZ_AP027081.1"/>
</dbReference>
<organism evidence="2 3">
    <name type="scientific">Mesoterricola sediminis</name>
    <dbReference type="NCBI Taxonomy" id="2927980"/>
    <lineage>
        <taxon>Bacteria</taxon>
        <taxon>Pseudomonadati</taxon>
        <taxon>Acidobacteriota</taxon>
        <taxon>Holophagae</taxon>
        <taxon>Holophagales</taxon>
        <taxon>Holophagaceae</taxon>
        <taxon>Mesoterricola</taxon>
    </lineage>
</organism>
<proteinExistence type="predicted"/>
<name>A0AA48GQL4_9BACT</name>
<evidence type="ECO:0000313" key="2">
    <source>
        <dbReference type="EMBL" id="BDU77456.1"/>
    </source>
</evidence>
<evidence type="ECO:0000256" key="1">
    <source>
        <dbReference type="SAM" id="MobiDB-lite"/>
    </source>
</evidence>
<dbReference type="AlphaFoldDB" id="A0AA48GQL4"/>
<feature type="compositionally biased region" description="Basic and acidic residues" evidence="1">
    <location>
        <begin position="182"/>
        <end position="194"/>
    </location>
</feature>
<accession>A0AA48GQL4</accession>
<evidence type="ECO:0000313" key="3">
    <source>
        <dbReference type="Proteomes" id="UP001228113"/>
    </source>
</evidence>
<dbReference type="Proteomes" id="UP001228113">
    <property type="component" value="Chromosome"/>
</dbReference>